<evidence type="ECO:0000313" key="3">
    <source>
        <dbReference type="EMBL" id="RGR70963.1"/>
    </source>
</evidence>
<evidence type="ECO:0000256" key="1">
    <source>
        <dbReference type="SAM" id="Phobius"/>
    </source>
</evidence>
<keyword evidence="1" id="KW-1133">Transmembrane helix</keyword>
<dbReference type="RefSeq" id="WP_117895681.1">
    <property type="nucleotide sequence ID" value="NZ_CABJCV010000019.1"/>
</dbReference>
<dbReference type="PANTHER" id="PTHR48090">
    <property type="entry name" value="UNDECAPRENYL-PHOSPHATE 4-DEOXY-4-FORMAMIDO-L-ARABINOSE TRANSFERASE-RELATED"/>
    <property type="match status" value="1"/>
</dbReference>
<dbReference type="InterPro" id="IPR001173">
    <property type="entry name" value="Glyco_trans_2-like"/>
</dbReference>
<name>A0A412FRX2_9FIRM</name>
<comment type="caution">
    <text evidence="3">The sequence shown here is derived from an EMBL/GenBank/DDBJ whole genome shotgun (WGS) entry which is preliminary data.</text>
</comment>
<gene>
    <name evidence="3" type="ORF">DWY25_13545</name>
</gene>
<dbReference type="GO" id="GO:0016740">
    <property type="term" value="F:transferase activity"/>
    <property type="evidence" value="ECO:0007669"/>
    <property type="project" value="UniProtKB-KW"/>
</dbReference>
<proteinExistence type="predicted"/>
<keyword evidence="4" id="KW-1185">Reference proteome</keyword>
<keyword evidence="1" id="KW-0812">Transmembrane</keyword>
<dbReference type="GeneID" id="83016420"/>
<dbReference type="InterPro" id="IPR029044">
    <property type="entry name" value="Nucleotide-diphossugar_trans"/>
</dbReference>
<evidence type="ECO:0000313" key="4">
    <source>
        <dbReference type="Proteomes" id="UP000284178"/>
    </source>
</evidence>
<feature type="transmembrane region" description="Helical" evidence="1">
    <location>
        <begin position="263"/>
        <end position="286"/>
    </location>
</feature>
<accession>A0A412FRX2</accession>
<dbReference type="Gene3D" id="3.90.550.10">
    <property type="entry name" value="Spore Coat Polysaccharide Biosynthesis Protein SpsA, Chain A"/>
    <property type="match status" value="1"/>
</dbReference>
<keyword evidence="1" id="KW-0472">Membrane</keyword>
<evidence type="ECO:0000259" key="2">
    <source>
        <dbReference type="Pfam" id="PF00535"/>
    </source>
</evidence>
<dbReference type="InterPro" id="IPR050256">
    <property type="entry name" value="Glycosyltransferase_2"/>
</dbReference>
<dbReference type="AlphaFoldDB" id="A0A412FRX2"/>
<dbReference type="Pfam" id="PF00535">
    <property type="entry name" value="Glycos_transf_2"/>
    <property type="match status" value="1"/>
</dbReference>
<dbReference type="EMBL" id="QRUP01000019">
    <property type="protein sequence ID" value="RGR70963.1"/>
    <property type="molecule type" value="Genomic_DNA"/>
</dbReference>
<dbReference type="PANTHER" id="PTHR48090:SF7">
    <property type="entry name" value="RFBJ PROTEIN"/>
    <property type="match status" value="1"/>
</dbReference>
<dbReference type="SUPFAM" id="SSF53448">
    <property type="entry name" value="Nucleotide-diphospho-sugar transferases"/>
    <property type="match status" value="1"/>
</dbReference>
<reference evidence="3 4" key="1">
    <citation type="submission" date="2018-08" db="EMBL/GenBank/DDBJ databases">
        <title>A genome reference for cultivated species of the human gut microbiota.</title>
        <authorList>
            <person name="Zou Y."/>
            <person name="Xue W."/>
            <person name="Luo G."/>
        </authorList>
    </citation>
    <scope>NUCLEOTIDE SEQUENCE [LARGE SCALE GENOMIC DNA]</scope>
    <source>
        <strain evidence="3 4">AF24-29</strain>
    </source>
</reference>
<dbReference type="CDD" id="cd04179">
    <property type="entry name" value="DPM_DPG-synthase_like"/>
    <property type="match status" value="1"/>
</dbReference>
<feature type="transmembrane region" description="Helical" evidence="1">
    <location>
        <begin position="229"/>
        <end position="251"/>
    </location>
</feature>
<feature type="domain" description="Glycosyltransferase 2-like" evidence="2">
    <location>
        <begin position="6"/>
        <end position="162"/>
    </location>
</feature>
<keyword evidence="3" id="KW-0808">Transferase</keyword>
<organism evidence="3 4">
    <name type="scientific">Holdemania filiformis</name>
    <dbReference type="NCBI Taxonomy" id="61171"/>
    <lineage>
        <taxon>Bacteria</taxon>
        <taxon>Bacillati</taxon>
        <taxon>Bacillota</taxon>
        <taxon>Erysipelotrichia</taxon>
        <taxon>Erysipelotrichales</taxon>
        <taxon>Erysipelotrichaceae</taxon>
        <taxon>Holdemania</taxon>
    </lineage>
</organism>
<dbReference type="Proteomes" id="UP000284178">
    <property type="component" value="Unassembled WGS sequence"/>
</dbReference>
<sequence>MEKIAVLIPCYNEELTVEKVVTDFKRELPAADIYVYDNNSKDKTADLASAAGAIVRKETAQGKGNVVRTMFKNIDADVYILVDGDDTYPADEVHKLIQPVLEGNADMVIGDRLSNGTYFEENKRGFHGFGNNLVKNLINFLFKSNINDIMTGYRVYSRRFVKNMPVMSSGFQIETEMTIFSLVYRMKLVEIPITYRDRPAGSESKLNTFSDGFKVLVKLFDLFKNYRPMLFFSCFSILFIILGLVAGIPVITEFIKTAFITKIPSAVLATSLFIIAFLLFMVGIILDAIKNQMCILFECQLNQFEYQERCKVG</sequence>
<protein>
    <submittedName>
        <fullName evidence="3">Glycosyltransferase</fullName>
    </submittedName>
</protein>